<dbReference type="Proteomes" id="UP001497480">
    <property type="component" value="Unassembled WGS sequence"/>
</dbReference>
<evidence type="ECO:0000313" key="3">
    <source>
        <dbReference type="EMBL" id="CAL0319714.1"/>
    </source>
</evidence>
<dbReference type="Pfam" id="PF13432">
    <property type="entry name" value="TPR_16"/>
    <property type="match status" value="1"/>
</dbReference>
<gene>
    <name evidence="3" type="ORF">LLUT_LOCUS20774</name>
</gene>
<name>A0AAV1XD85_LUPLU</name>
<dbReference type="EMBL" id="CAXHTB010000014">
    <property type="protein sequence ID" value="CAL0319714.1"/>
    <property type="molecule type" value="Genomic_DNA"/>
</dbReference>
<dbReference type="InterPro" id="IPR019734">
    <property type="entry name" value="TPR_rpt"/>
</dbReference>
<dbReference type="SUPFAM" id="SSF48452">
    <property type="entry name" value="TPR-like"/>
    <property type="match status" value="1"/>
</dbReference>
<evidence type="ECO:0000256" key="2">
    <source>
        <dbReference type="SAM" id="MobiDB-lite"/>
    </source>
</evidence>
<dbReference type="InterPro" id="IPR011990">
    <property type="entry name" value="TPR-like_helical_dom_sf"/>
</dbReference>
<reference evidence="3 4" key="1">
    <citation type="submission" date="2024-03" db="EMBL/GenBank/DDBJ databases">
        <authorList>
            <person name="Martinez-Hernandez J."/>
        </authorList>
    </citation>
    <scope>NUCLEOTIDE SEQUENCE [LARGE SCALE GENOMIC DNA]</scope>
</reference>
<dbReference type="AlphaFoldDB" id="A0AAV1XD85"/>
<dbReference type="InterPro" id="IPR044650">
    <property type="entry name" value="SRFR1-like"/>
</dbReference>
<comment type="caution">
    <text evidence="3">The sequence shown here is derived from an EMBL/GenBank/DDBJ whole genome shotgun (WGS) entry which is preliminary data.</text>
</comment>
<dbReference type="PANTHER" id="PTHR44749">
    <property type="entry name" value="SUPPRESSOR OF RPS4-RLD 1"/>
    <property type="match status" value="1"/>
</dbReference>
<dbReference type="Pfam" id="PF00515">
    <property type="entry name" value="TPR_1"/>
    <property type="match status" value="1"/>
</dbReference>
<feature type="repeat" description="TPR" evidence="1">
    <location>
        <begin position="199"/>
        <end position="232"/>
    </location>
</feature>
<dbReference type="GO" id="GO:0045892">
    <property type="term" value="P:negative regulation of DNA-templated transcription"/>
    <property type="evidence" value="ECO:0007669"/>
    <property type="project" value="InterPro"/>
</dbReference>
<dbReference type="PROSITE" id="PS50005">
    <property type="entry name" value="TPR"/>
    <property type="match status" value="2"/>
</dbReference>
<sequence length="240" mass="26854">MMHCETHGPSIPQSESKSPSNRKLNEIYKNQDGLSAQAELCGNDSDKSEIHLKSTDNFDSKNELHDEDRGSNKFIGHVNGSPDVIDTLTSATEILRNPIISKLIFPHERKDEARKNKFSVAQISSKNSVSVDFRLSRGIAEVNEGKYDDAISIFDKILKEDRAYPEALIGRGTTYAFQRELDAAIADFTKAIQFNPMAGEAWKRRGQAQAALGEFVEAIEDLTKALEFEPNTEDILHERV</sequence>
<keyword evidence="1" id="KW-0802">TPR repeat</keyword>
<feature type="region of interest" description="Disordered" evidence="2">
    <location>
        <begin position="1"/>
        <end position="25"/>
    </location>
</feature>
<accession>A0AAV1XD85</accession>
<organism evidence="3 4">
    <name type="scientific">Lupinus luteus</name>
    <name type="common">European yellow lupine</name>
    <dbReference type="NCBI Taxonomy" id="3873"/>
    <lineage>
        <taxon>Eukaryota</taxon>
        <taxon>Viridiplantae</taxon>
        <taxon>Streptophyta</taxon>
        <taxon>Embryophyta</taxon>
        <taxon>Tracheophyta</taxon>
        <taxon>Spermatophyta</taxon>
        <taxon>Magnoliopsida</taxon>
        <taxon>eudicotyledons</taxon>
        <taxon>Gunneridae</taxon>
        <taxon>Pentapetalae</taxon>
        <taxon>rosids</taxon>
        <taxon>fabids</taxon>
        <taxon>Fabales</taxon>
        <taxon>Fabaceae</taxon>
        <taxon>Papilionoideae</taxon>
        <taxon>50 kb inversion clade</taxon>
        <taxon>genistoids sensu lato</taxon>
        <taxon>core genistoids</taxon>
        <taxon>Genisteae</taxon>
        <taxon>Lupinus</taxon>
    </lineage>
</organism>
<dbReference type="SMART" id="SM00028">
    <property type="entry name" value="TPR"/>
    <property type="match status" value="3"/>
</dbReference>
<evidence type="ECO:0000313" key="4">
    <source>
        <dbReference type="Proteomes" id="UP001497480"/>
    </source>
</evidence>
<evidence type="ECO:0000256" key="1">
    <source>
        <dbReference type="PROSITE-ProRule" id="PRU00339"/>
    </source>
</evidence>
<protein>
    <recommendedName>
        <fullName evidence="5">Tetratricopeptide repeat protein</fullName>
    </recommendedName>
</protein>
<dbReference type="Gene3D" id="1.25.40.10">
    <property type="entry name" value="Tetratricopeptide repeat domain"/>
    <property type="match status" value="1"/>
</dbReference>
<feature type="compositionally biased region" description="Polar residues" evidence="2">
    <location>
        <begin position="11"/>
        <end position="22"/>
    </location>
</feature>
<keyword evidence="4" id="KW-1185">Reference proteome</keyword>
<feature type="repeat" description="TPR" evidence="1">
    <location>
        <begin position="165"/>
        <end position="198"/>
    </location>
</feature>
<proteinExistence type="predicted"/>
<evidence type="ECO:0008006" key="5">
    <source>
        <dbReference type="Google" id="ProtNLM"/>
    </source>
</evidence>
<dbReference type="PANTHER" id="PTHR44749:SF1">
    <property type="entry name" value="TETRATRICOPEPTIDE-LIKE HELICAL DOMAIN-CONTAINING PROTEIN"/>
    <property type="match status" value="1"/>
</dbReference>